<comment type="subcellular location">
    <subcellularLocation>
        <location evidence="1">Cell membrane</location>
        <topology evidence="1">Multi-pass membrane protein</topology>
    </subcellularLocation>
</comment>
<evidence type="ECO:0000313" key="8">
    <source>
        <dbReference type="Proteomes" id="UP000567293"/>
    </source>
</evidence>
<dbReference type="AlphaFoldDB" id="A0A7V8SYY5"/>
<evidence type="ECO:0000313" key="7">
    <source>
        <dbReference type="EMBL" id="MBA0087182.1"/>
    </source>
</evidence>
<keyword evidence="8" id="KW-1185">Reference proteome</keyword>
<protein>
    <submittedName>
        <fullName evidence="7">EamA family transporter</fullName>
    </submittedName>
</protein>
<keyword evidence="2" id="KW-1003">Cell membrane</keyword>
<dbReference type="GO" id="GO:0022857">
    <property type="term" value="F:transmembrane transporter activity"/>
    <property type="evidence" value="ECO:0007669"/>
    <property type="project" value="InterPro"/>
</dbReference>
<accession>A0A7V8SYY5</accession>
<evidence type="ECO:0000256" key="3">
    <source>
        <dbReference type="ARBA" id="ARBA00022692"/>
    </source>
</evidence>
<evidence type="ECO:0000256" key="2">
    <source>
        <dbReference type="ARBA" id="ARBA00022475"/>
    </source>
</evidence>
<dbReference type="PANTHER" id="PTHR30561">
    <property type="entry name" value="SMR FAMILY PROTON-DEPENDENT DRUG EFFLUX TRANSPORTER SUGE"/>
    <property type="match status" value="1"/>
</dbReference>
<feature type="transmembrane region" description="Helical" evidence="6">
    <location>
        <begin position="52"/>
        <end position="74"/>
    </location>
</feature>
<dbReference type="GO" id="GO:0005886">
    <property type="term" value="C:plasma membrane"/>
    <property type="evidence" value="ECO:0007669"/>
    <property type="project" value="UniProtKB-SubCell"/>
</dbReference>
<proteinExistence type="predicted"/>
<keyword evidence="5 6" id="KW-0472">Membrane</keyword>
<reference evidence="7" key="1">
    <citation type="submission" date="2020-06" db="EMBL/GenBank/DDBJ databases">
        <title>Legume-microbial interactions unlock mineral nutrients during tropical forest succession.</title>
        <authorList>
            <person name="Epihov D.Z."/>
        </authorList>
    </citation>
    <scope>NUCLEOTIDE SEQUENCE [LARGE SCALE GENOMIC DNA]</scope>
    <source>
        <strain evidence="7">Pan2503</strain>
    </source>
</reference>
<dbReference type="InterPro" id="IPR037185">
    <property type="entry name" value="EmrE-like"/>
</dbReference>
<sequence>MTATVEEAGRGHKERARLRWKTWICVVVVVLSNVFGNFLLKWGMPRELPGALDYVAVLFRPVVALGVLLLILWLGSRMALLSWADLSYVLPVTAIGYVLVAIAGRVLLHEQITAQRWAGIALIMLGVALVSVGTAPQTARPKTGQAGVG</sequence>
<evidence type="ECO:0000256" key="5">
    <source>
        <dbReference type="ARBA" id="ARBA00023136"/>
    </source>
</evidence>
<evidence type="ECO:0000256" key="1">
    <source>
        <dbReference type="ARBA" id="ARBA00004651"/>
    </source>
</evidence>
<keyword evidence="3 6" id="KW-0812">Transmembrane</keyword>
<evidence type="ECO:0000256" key="4">
    <source>
        <dbReference type="ARBA" id="ARBA00022989"/>
    </source>
</evidence>
<keyword evidence="4 6" id="KW-1133">Transmembrane helix</keyword>
<dbReference type="SUPFAM" id="SSF103481">
    <property type="entry name" value="Multidrug resistance efflux transporter EmrE"/>
    <property type="match status" value="1"/>
</dbReference>
<dbReference type="Gene3D" id="1.10.3730.20">
    <property type="match status" value="1"/>
</dbReference>
<dbReference type="Proteomes" id="UP000567293">
    <property type="component" value="Unassembled WGS sequence"/>
</dbReference>
<gene>
    <name evidence="7" type="ORF">HRJ53_19535</name>
</gene>
<comment type="caution">
    <text evidence="7">The sequence shown here is derived from an EMBL/GenBank/DDBJ whole genome shotgun (WGS) entry which is preliminary data.</text>
</comment>
<dbReference type="InterPro" id="IPR000390">
    <property type="entry name" value="Small_drug/metabolite_transptr"/>
</dbReference>
<feature type="transmembrane region" description="Helical" evidence="6">
    <location>
        <begin position="86"/>
        <end position="108"/>
    </location>
</feature>
<feature type="transmembrane region" description="Helical" evidence="6">
    <location>
        <begin position="114"/>
        <end position="135"/>
    </location>
</feature>
<dbReference type="EMBL" id="JACDQQ010001869">
    <property type="protein sequence ID" value="MBA0087182.1"/>
    <property type="molecule type" value="Genomic_DNA"/>
</dbReference>
<evidence type="ECO:0000256" key="6">
    <source>
        <dbReference type="SAM" id="Phobius"/>
    </source>
</evidence>
<organism evidence="7 8">
    <name type="scientific">Candidatus Acidiferrum panamense</name>
    <dbReference type="NCBI Taxonomy" id="2741543"/>
    <lineage>
        <taxon>Bacteria</taxon>
        <taxon>Pseudomonadati</taxon>
        <taxon>Acidobacteriota</taxon>
        <taxon>Terriglobia</taxon>
        <taxon>Candidatus Acidiferrales</taxon>
        <taxon>Candidatus Acidiferrum</taxon>
    </lineage>
</organism>
<feature type="transmembrane region" description="Helical" evidence="6">
    <location>
        <begin position="20"/>
        <end position="40"/>
    </location>
</feature>
<dbReference type="PANTHER" id="PTHR30561:SF9">
    <property type="entry name" value="4-AMINO-4-DEOXY-L-ARABINOSE-PHOSPHOUNDECAPRENOL FLIPPASE SUBUNIT ARNF-RELATED"/>
    <property type="match status" value="1"/>
</dbReference>
<name>A0A7V8SYY5_9BACT</name>